<dbReference type="Proteomes" id="UP000035740">
    <property type="component" value="Unassembled WGS sequence"/>
</dbReference>
<sequence length="160" mass="18502">MESIELKLDGVVAPYITGAERLENEIATLESQVEAAEAELQTVLESLKRSRNESKHSADEPRPDKSQIEKMIKDQLRLRDNVYWLNEVWRVAILHRDRLRIAIKQSKKCIKEIAQDCKKYEVEAAERIRKEIEASNLHISNGEQKIASLKMEADYRTVSL</sequence>
<protein>
    <submittedName>
        <fullName evidence="2">Uncharacterized protein</fullName>
    </submittedName>
</protein>
<evidence type="ECO:0000313" key="2">
    <source>
        <dbReference type="EMBL" id="KMS94490.1"/>
    </source>
</evidence>
<accession>A0A0J8DUK1</accession>
<proteinExistence type="predicted"/>
<name>A0A0J8DUK1_BETVV</name>
<keyword evidence="3" id="KW-1185">Reference proteome</keyword>
<dbReference type="AlphaFoldDB" id="A0A0J8DUK1"/>
<dbReference type="EMBL" id="KQ092985">
    <property type="protein sequence ID" value="KMS94490.1"/>
    <property type="molecule type" value="Genomic_DNA"/>
</dbReference>
<dbReference type="Gramene" id="KMS94490">
    <property type="protein sequence ID" value="KMS94490"/>
    <property type="gene ID" value="BVRB_020890"/>
</dbReference>
<feature type="non-terminal residue" evidence="2">
    <location>
        <position position="160"/>
    </location>
</feature>
<evidence type="ECO:0000313" key="3">
    <source>
        <dbReference type="Proteomes" id="UP000035740"/>
    </source>
</evidence>
<gene>
    <name evidence="2" type="ORF">BVRB_020890</name>
</gene>
<feature type="region of interest" description="Disordered" evidence="1">
    <location>
        <begin position="48"/>
        <end position="68"/>
    </location>
</feature>
<evidence type="ECO:0000256" key="1">
    <source>
        <dbReference type="SAM" id="MobiDB-lite"/>
    </source>
</evidence>
<reference evidence="2 3" key="1">
    <citation type="journal article" date="2014" name="Nature">
        <title>The genome of the recently domesticated crop plant sugar beet (Beta vulgaris).</title>
        <authorList>
            <person name="Dohm J.C."/>
            <person name="Minoche A.E."/>
            <person name="Holtgrawe D."/>
            <person name="Capella-Gutierrez S."/>
            <person name="Zakrzewski F."/>
            <person name="Tafer H."/>
            <person name="Rupp O."/>
            <person name="Sorensen T.R."/>
            <person name="Stracke R."/>
            <person name="Reinhardt R."/>
            <person name="Goesmann A."/>
            <person name="Kraft T."/>
            <person name="Schulz B."/>
            <person name="Stadler P.F."/>
            <person name="Schmidt T."/>
            <person name="Gabaldon T."/>
            <person name="Lehrach H."/>
            <person name="Weisshaar B."/>
            <person name="Himmelbauer H."/>
        </authorList>
    </citation>
    <scope>NUCLEOTIDE SEQUENCE [LARGE SCALE GENOMIC DNA]</scope>
    <source>
        <tissue evidence="2">Taproot</tissue>
    </source>
</reference>
<organism evidence="2 3">
    <name type="scientific">Beta vulgaris subsp. vulgaris</name>
    <name type="common">Beet</name>
    <dbReference type="NCBI Taxonomy" id="3555"/>
    <lineage>
        <taxon>Eukaryota</taxon>
        <taxon>Viridiplantae</taxon>
        <taxon>Streptophyta</taxon>
        <taxon>Embryophyta</taxon>
        <taxon>Tracheophyta</taxon>
        <taxon>Spermatophyta</taxon>
        <taxon>Magnoliopsida</taxon>
        <taxon>eudicotyledons</taxon>
        <taxon>Gunneridae</taxon>
        <taxon>Pentapetalae</taxon>
        <taxon>Caryophyllales</taxon>
        <taxon>Chenopodiaceae</taxon>
        <taxon>Betoideae</taxon>
        <taxon>Beta</taxon>
    </lineage>
</organism>